<dbReference type="AlphaFoldDB" id="A0A2T9ZJU6"/>
<proteinExistence type="inferred from homology"/>
<evidence type="ECO:0000256" key="2">
    <source>
        <dbReference type="SAM" id="MobiDB-lite"/>
    </source>
</evidence>
<feature type="compositionally biased region" description="Polar residues" evidence="2">
    <location>
        <begin position="66"/>
        <end position="82"/>
    </location>
</feature>
<evidence type="ECO:0000313" key="5">
    <source>
        <dbReference type="Proteomes" id="UP000245609"/>
    </source>
</evidence>
<organism evidence="4 5">
    <name type="scientific">Smittium megazygosporum</name>
    <dbReference type="NCBI Taxonomy" id="133381"/>
    <lineage>
        <taxon>Eukaryota</taxon>
        <taxon>Fungi</taxon>
        <taxon>Fungi incertae sedis</taxon>
        <taxon>Zoopagomycota</taxon>
        <taxon>Kickxellomycotina</taxon>
        <taxon>Harpellomycetes</taxon>
        <taxon>Harpellales</taxon>
        <taxon>Legeriomycetaceae</taxon>
        <taxon>Smittium</taxon>
    </lineage>
</organism>
<comment type="similarity">
    <text evidence="1">Belongs to the GINS1/PSF1 family.</text>
</comment>
<accession>A0A2T9ZJU6</accession>
<dbReference type="InterPro" id="IPR005339">
    <property type="entry name" value="GINS_Psf1"/>
</dbReference>
<comment type="subunit">
    <text evidence="1">Component of the GINS complex.</text>
</comment>
<dbReference type="GO" id="GO:0000811">
    <property type="term" value="C:GINS complex"/>
    <property type="evidence" value="ECO:0007669"/>
    <property type="project" value="UniProtKB-UniRule"/>
</dbReference>
<keyword evidence="1" id="KW-0235">DNA replication</keyword>
<sequence length="239" mass="26872">MLGDESYQLAQEAKRLEAEHLLPYNSNQVALVVRQTNQLWKTVEKLAKMVEVAQEAFDSNTANTFSMDSSSLGDPESSQISFGLSEGSSSIAPSKIAKSQYSKNQETINSSQTTNKTIVKNLESEHLKSLMSQLVLHHLTFSANAMSLPESGFVREYTLVSKDYRDKVERSLSLELDLDWTADMLKPPKDLFIEVRVIKDCGQIQTETGIVNLKKGSQHYLRRTDVENLIKLGYLQHIS</sequence>
<dbReference type="Pfam" id="PF24997">
    <property type="entry name" value="PSF1_C"/>
    <property type="match status" value="1"/>
</dbReference>
<dbReference type="InterPro" id="IPR036224">
    <property type="entry name" value="GINS_bundle-like_dom_sf"/>
</dbReference>
<dbReference type="Proteomes" id="UP000245609">
    <property type="component" value="Unassembled WGS sequence"/>
</dbReference>
<gene>
    <name evidence="4" type="ORF">BB560_000583</name>
</gene>
<evidence type="ECO:0000256" key="1">
    <source>
        <dbReference type="RuleBase" id="RU368085"/>
    </source>
</evidence>
<feature type="region of interest" description="Disordered" evidence="2">
    <location>
        <begin position="66"/>
        <end position="89"/>
    </location>
</feature>
<protein>
    <recommendedName>
        <fullName evidence="1">DNA replication complex GINS protein PSF1</fullName>
    </recommendedName>
</protein>
<keyword evidence="5" id="KW-1185">Reference proteome</keyword>
<comment type="subcellular location">
    <subcellularLocation>
        <location evidence="1">Nucleus</location>
    </subcellularLocation>
</comment>
<comment type="function">
    <text evidence="1">Required for correct functioning of the GINS complex, a complex that plays an essential role in the initiation of DNA replication, and progression of DNA replication forks. GINS complex seems to bind preferentially to single-stranded DNA.</text>
</comment>
<dbReference type="PANTHER" id="PTHR12914">
    <property type="entry name" value="PARTNER OF SLD5"/>
    <property type="match status" value="1"/>
</dbReference>
<dbReference type="STRING" id="133381.A0A2T9ZJU6"/>
<dbReference type="SUPFAM" id="SSF158573">
    <property type="entry name" value="GINS helical bundle-like"/>
    <property type="match status" value="1"/>
</dbReference>
<dbReference type="OrthoDB" id="10252587at2759"/>
<comment type="caution">
    <text evidence="4">The sequence shown here is derived from an EMBL/GenBank/DDBJ whole genome shotgun (WGS) entry which is preliminary data.</text>
</comment>
<dbReference type="InterPro" id="IPR056783">
    <property type="entry name" value="PSF1_C"/>
</dbReference>
<evidence type="ECO:0000259" key="3">
    <source>
        <dbReference type="Pfam" id="PF24997"/>
    </source>
</evidence>
<keyword evidence="1" id="KW-0539">Nucleus</keyword>
<dbReference type="GO" id="GO:1902983">
    <property type="term" value="P:DNA strand elongation involved in mitotic DNA replication"/>
    <property type="evidence" value="ECO:0007669"/>
    <property type="project" value="TreeGrafter"/>
</dbReference>
<dbReference type="CDD" id="cd21696">
    <property type="entry name" value="GINS_B_Psf1"/>
    <property type="match status" value="1"/>
</dbReference>
<dbReference type="Gene3D" id="1.20.58.1030">
    <property type="match status" value="1"/>
</dbReference>
<name>A0A2T9ZJU6_9FUNG</name>
<reference evidence="4 5" key="1">
    <citation type="journal article" date="2018" name="MBio">
        <title>Comparative Genomics Reveals the Core Gene Toolbox for the Fungus-Insect Symbiosis.</title>
        <authorList>
            <person name="Wang Y."/>
            <person name="Stata M."/>
            <person name="Wang W."/>
            <person name="Stajich J.E."/>
            <person name="White M.M."/>
            <person name="Moncalvo J.M."/>
        </authorList>
    </citation>
    <scope>NUCLEOTIDE SEQUENCE [LARGE SCALE GENOMIC DNA]</scope>
    <source>
        <strain evidence="4 5">SC-DP-2</strain>
    </source>
</reference>
<dbReference type="EMBL" id="MBFS01000066">
    <property type="protein sequence ID" value="PVV04896.1"/>
    <property type="molecule type" value="Genomic_DNA"/>
</dbReference>
<feature type="domain" description="DNA replication complex GINS protein PSF1 C-terminal" evidence="3">
    <location>
        <begin position="189"/>
        <end position="238"/>
    </location>
</feature>
<evidence type="ECO:0000313" key="4">
    <source>
        <dbReference type="EMBL" id="PVV04896.1"/>
    </source>
</evidence>
<dbReference type="PANTHER" id="PTHR12914:SF2">
    <property type="entry name" value="DNA REPLICATION COMPLEX GINS PROTEIN PSF1"/>
    <property type="match status" value="1"/>
</dbReference>